<dbReference type="eggNOG" id="ENOG5032RST">
    <property type="taxonomic scope" value="Bacteria"/>
</dbReference>
<name>I3XZ46_SULBS</name>
<dbReference type="PROSITE" id="PS51257">
    <property type="entry name" value="PROKAR_LIPOPROTEIN"/>
    <property type="match status" value="1"/>
</dbReference>
<keyword evidence="2" id="KW-1185">Reference proteome</keyword>
<accession>I3XZ46</accession>
<dbReference type="STRING" id="760154.Sulba_1941"/>
<protein>
    <recommendedName>
        <fullName evidence="3">Lipoprotein</fullName>
    </recommendedName>
</protein>
<organism evidence="1 2">
    <name type="scientific">Sulfurospirillum barnesii (strain ATCC 700032 / DSM 10660 / SES-3)</name>
    <dbReference type="NCBI Taxonomy" id="760154"/>
    <lineage>
        <taxon>Bacteria</taxon>
        <taxon>Pseudomonadati</taxon>
        <taxon>Campylobacterota</taxon>
        <taxon>Epsilonproteobacteria</taxon>
        <taxon>Campylobacterales</taxon>
        <taxon>Sulfurospirillaceae</taxon>
        <taxon>Sulfurospirillum</taxon>
    </lineage>
</organism>
<reference evidence="1 2" key="1">
    <citation type="submission" date="2012-06" db="EMBL/GenBank/DDBJ databases">
        <title>Complete sequence of Sulfurospirillum barnesii SES-3.</title>
        <authorList>
            <consortium name="US DOE Joint Genome Institute"/>
            <person name="Lucas S."/>
            <person name="Han J."/>
            <person name="Lapidus A."/>
            <person name="Cheng J.-F."/>
            <person name="Goodwin L."/>
            <person name="Pitluck S."/>
            <person name="Peters L."/>
            <person name="Ovchinnikova G."/>
            <person name="Lu M."/>
            <person name="Detter J.C."/>
            <person name="Han C."/>
            <person name="Tapia R."/>
            <person name="Land M."/>
            <person name="Hauser L."/>
            <person name="Kyrpides N."/>
            <person name="Ivanova N."/>
            <person name="Pagani I."/>
            <person name="Stolz J."/>
            <person name="Arkin A."/>
            <person name="Dehal P."/>
            <person name="Oremland R."/>
            <person name="Saltikov C."/>
            <person name="Basu P."/>
            <person name="Hollibaugh J."/>
            <person name="Newman D."/>
            <person name="Stolyar S."/>
            <person name="Hazen T."/>
            <person name="Woyke T."/>
        </authorList>
    </citation>
    <scope>NUCLEOTIDE SEQUENCE [LARGE SCALE GENOMIC DNA]</scope>
    <source>
        <strain evidence="2">ATCC 700032 / DSM 10660 / SES-3</strain>
    </source>
</reference>
<dbReference type="Proteomes" id="UP000006176">
    <property type="component" value="Chromosome"/>
</dbReference>
<dbReference type="RefSeq" id="WP_014770095.1">
    <property type="nucleotide sequence ID" value="NC_018002.1"/>
</dbReference>
<gene>
    <name evidence="1" type="ordered locus">Sulba_1941</name>
</gene>
<dbReference type="KEGG" id="sba:Sulba_1941"/>
<dbReference type="HOGENOM" id="CLU_1377502_0_0_7"/>
<proteinExistence type="predicted"/>
<evidence type="ECO:0000313" key="2">
    <source>
        <dbReference type="Proteomes" id="UP000006176"/>
    </source>
</evidence>
<dbReference type="AlphaFoldDB" id="I3XZ46"/>
<evidence type="ECO:0000313" key="1">
    <source>
        <dbReference type="EMBL" id="AFL69220.1"/>
    </source>
</evidence>
<evidence type="ECO:0008006" key="3">
    <source>
        <dbReference type="Google" id="ProtNLM"/>
    </source>
</evidence>
<dbReference type="PATRIC" id="fig|760154.4.peg.1937"/>
<dbReference type="EMBL" id="CP003333">
    <property type="protein sequence ID" value="AFL69220.1"/>
    <property type="molecule type" value="Genomic_DNA"/>
</dbReference>
<dbReference type="OrthoDB" id="9799452at2"/>
<sequence length="198" mass="23523">MLRLLLMGLLLFLTGCAPRYVIQNEYITSASASFAPCVERCSVSQQTCQTQCQQRYQLCLDEAYAKAKAVEQEELKAYEHEYGRYRMDFSFFQSDMYRWRRDFDDVSRDFNYFQKRCTKDKEVSACQKRDELRRYLNRLNYERPREPRMPMRPSFEQILLNQQTFCSTDCGCEQAYDGCFTACGGRVIPHKICIEYCD</sequence>